<dbReference type="Pfam" id="PF01740">
    <property type="entry name" value="STAS"/>
    <property type="match status" value="1"/>
</dbReference>
<dbReference type="InterPro" id="IPR003658">
    <property type="entry name" value="Anti-sigma_ant"/>
</dbReference>
<dbReference type="AlphaFoldDB" id="A0A0F3GZ20"/>
<reference evidence="4 5" key="1">
    <citation type="submission" date="2015-02" db="EMBL/GenBank/DDBJ databases">
        <title>Single-cell genomics of uncultivated deep-branching MTB reveals a conserved set of magnetosome genes.</title>
        <authorList>
            <person name="Kolinko S."/>
            <person name="Richter M."/>
            <person name="Glockner F.O."/>
            <person name="Brachmann A."/>
            <person name="Schuler D."/>
        </authorList>
    </citation>
    <scope>NUCLEOTIDE SEQUENCE [LARGE SCALE GENOMIC DNA]</scope>
    <source>
        <strain evidence="4">TM-1</strain>
    </source>
</reference>
<dbReference type="InterPro" id="IPR002645">
    <property type="entry name" value="STAS_dom"/>
</dbReference>
<gene>
    <name evidence="4" type="ORF">MBAV_000717</name>
</gene>
<dbReference type="Gene3D" id="3.30.750.24">
    <property type="entry name" value="STAS domain"/>
    <property type="match status" value="1"/>
</dbReference>
<dbReference type="GO" id="GO:0043856">
    <property type="term" value="F:anti-sigma factor antagonist activity"/>
    <property type="evidence" value="ECO:0007669"/>
    <property type="project" value="InterPro"/>
</dbReference>
<evidence type="ECO:0000313" key="5">
    <source>
        <dbReference type="Proteomes" id="UP000033423"/>
    </source>
</evidence>
<accession>A0A0F3GZ20</accession>
<dbReference type="NCBIfam" id="TIGR00377">
    <property type="entry name" value="ant_ant_sig"/>
    <property type="match status" value="1"/>
</dbReference>
<keyword evidence="5" id="KW-1185">Reference proteome</keyword>
<comment type="caution">
    <text evidence="4">The sequence shown here is derived from an EMBL/GenBank/DDBJ whole genome shotgun (WGS) entry which is preliminary data.</text>
</comment>
<protein>
    <recommendedName>
        <fullName evidence="2">Anti-sigma factor antagonist</fullName>
    </recommendedName>
</protein>
<dbReference type="CDD" id="cd07043">
    <property type="entry name" value="STAS_anti-anti-sigma_factors"/>
    <property type="match status" value="1"/>
</dbReference>
<dbReference type="SUPFAM" id="SSF52091">
    <property type="entry name" value="SpoIIaa-like"/>
    <property type="match status" value="1"/>
</dbReference>
<dbReference type="PANTHER" id="PTHR33495:SF2">
    <property type="entry name" value="ANTI-SIGMA FACTOR ANTAGONIST TM_1081-RELATED"/>
    <property type="match status" value="1"/>
</dbReference>
<name>A0A0F3GZ20_9BACT</name>
<evidence type="ECO:0000256" key="1">
    <source>
        <dbReference type="ARBA" id="ARBA00009013"/>
    </source>
</evidence>
<dbReference type="Proteomes" id="UP000033423">
    <property type="component" value="Unassembled WGS sequence"/>
</dbReference>
<evidence type="ECO:0000259" key="3">
    <source>
        <dbReference type="PROSITE" id="PS50801"/>
    </source>
</evidence>
<sequence>MEILTSKKNDITIIAINGSLDSSTARDFASVIEQCITNGELRFIIDASGLKFISSAGLSSFVAPAKKIQAQGGKLLFVAMNERIERIFKMAGFYNTIFRVCDSEETALKELG</sequence>
<dbReference type="PROSITE" id="PS50801">
    <property type="entry name" value="STAS"/>
    <property type="match status" value="1"/>
</dbReference>
<dbReference type="EMBL" id="LACI01000328">
    <property type="protein sequence ID" value="KJU87087.1"/>
    <property type="molecule type" value="Genomic_DNA"/>
</dbReference>
<organism evidence="4 5">
    <name type="scientific">Candidatus Magnetobacterium bavaricum</name>
    <dbReference type="NCBI Taxonomy" id="29290"/>
    <lineage>
        <taxon>Bacteria</taxon>
        <taxon>Pseudomonadati</taxon>
        <taxon>Nitrospirota</taxon>
        <taxon>Thermodesulfovibrionia</taxon>
        <taxon>Thermodesulfovibrionales</taxon>
        <taxon>Candidatus Magnetobacteriaceae</taxon>
        <taxon>Candidatus Magnetobacterium</taxon>
    </lineage>
</organism>
<dbReference type="InterPro" id="IPR036513">
    <property type="entry name" value="STAS_dom_sf"/>
</dbReference>
<dbReference type="PANTHER" id="PTHR33495">
    <property type="entry name" value="ANTI-SIGMA FACTOR ANTAGONIST TM_1081-RELATED-RELATED"/>
    <property type="match status" value="1"/>
</dbReference>
<comment type="similarity">
    <text evidence="1 2">Belongs to the anti-sigma-factor antagonist family.</text>
</comment>
<evidence type="ECO:0000313" key="4">
    <source>
        <dbReference type="EMBL" id="KJU87087.1"/>
    </source>
</evidence>
<evidence type="ECO:0000256" key="2">
    <source>
        <dbReference type="RuleBase" id="RU003749"/>
    </source>
</evidence>
<proteinExistence type="inferred from homology"/>
<feature type="domain" description="STAS" evidence="3">
    <location>
        <begin position="1"/>
        <end position="111"/>
    </location>
</feature>